<keyword evidence="3" id="KW-1185">Reference proteome</keyword>
<dbReference type="Proteomes" id="UP000299084">
    <property type="component" value="Unassembled WGS sequence"/>
</dbReference>
<protein>
    <submittedName>
        <fullName evidence="2">Dynein heavy chain 8</fullName>
    </submittedName>
</protein>
<feature type="region of interest" description="Disordered" evidence="1">
    <location>
        <begin position="1"/>
        <end position="90"/>
    </location>
</feature>
<dbReference type="AlphaFoldDB" id="A0A5N4CS49"/>
<feature type="compositionally biased region" description="Low complexity" evidence="1">
    <location>
        <begin position="146"/>
        <end position="156"/>
    </location>
</feature>
<evidence type="ECO:0000256" key="1">
    <source>
        <dbReference type="SAM" id="MobiDB-lite"/>
    </source>
</evidence>
<feature type="region of interest" description="Disordered" evidence="1">
    <location>
        <begin position="146"/>
        <end position="168"/>
    </location>
</feature>
<organism evidence="2 3">
    <name type="scientific">Camelus dromedarius</name>
    <name type="common">Dromedary</name>
    <name type="synonym">Arabian camel</name>
    <dbReference type="NCBI Taxonomy" id="9838"/>
    <lineage>
        <taxon>Eukaryota</taxon>
        <taxon>Metazoa</taxon>
        <taxon>Chordata</taxon>
        <taxon>Craniata</taxon>
        <taxon>Vertebrata</taxon>
        <taxon>Euteleostomi</taxon>
        <taxon>Mammalia</taxon>
        <taxon>Eutheria</taxon>
        <taxon>Laurasiatheria</taxon>
        <taxon>Artiodactyla</taxon>
        <taxon>Tylopoda</taxon>
        <taxon>Camelidae</taxon>
        <taxon>Camelus</taxon>
    </lineage>
</organism>
<feature type="compositionally biased region" description="Pro residues" evidence="1">
    <location>
        <begin position="64"/>
        <end position="85"/>
    </location>
</feature>
<name>A0A5N4CS49_CAMDR</name>
<evidence type="ECO:0000313" key="2">
    <source>
        <dbReference type="EMBL" id="KAB1261668.1"/>
    </source>
</evidence>
<evidence type="ECO:0000313" key="3">
    <source>
        <dbReference type="Proteomes" id="UP000299084"/>
    </source>
</evidence>
<feature type="compositionally biased region" description="Acidic residues" evidence="1">
    <location>
        <begin position="30"/>
        <end position="41"/>
    </location>
</feature>
<proteinExistence type="predicted"/>
<accession>A0A5N4CS49</accession>
<feature type="compositionally biased region" description="Low complexity" evidence="1">
    <location>
        <begin position="42"/>
        <end position="63"/>
    </location>
</feature>
<dbReference type="EMBL" id="JWIN03000020">
    <property type="protein sequence ID" value="KAB1261668.1"/>
    <property type="molecule type" value="Genomic_DNA"/>
</dbReference>
<gene>
    <name evidence="2" type="ORF">Cadr_000021910</name>
</gene>
<reference evidence="2 3" key="1">
    <citation type="journal article" date="2019" name="Mol. Ecol. Resour.">
        <title>Improving Illumina assemblies with Hi-C and long reads: an example with the North African dromedary.</title>
        <authorList>
            <person name="Elbers J.P."/>
            <person name="Rogers M.F."/>
            <person name="Perelman P.L."/>
            <person name="Proskuryakova A.A."/>
            <person name="Serdyukova N.A."/>
            <person name="Johnson W.E."/>
            <person name="Horin P."/>
            <person name="Corander J."/>
            <person name="Murphy D."/>
            <person name="Burger P.A."/>
        </authorList>
    </citation>
    <scope>NUCLEOTIDE SEQUENCE [LARGE SCALE GENOMIC DNA]</scope>
    <source>
        <strain evidence="2">Drom800</strain>
        <tissue evidence="2">Blood</tissue>
    </source>
</reference>
<sequence length="332" mass="36482">MGEEEEKTKSFYPAFLLGSAGGRSGQMSAEEGDPPPPEEEAPPSSGDAAPPYSEGAAPSDPGNEAPPPPEEEAPPPSSEEAPPFPEGASFEEDNASLFEKGPTYSLSDYMNLISSDERIVIPDDDEAYPHRVRSRPPPRIVQSMLSDVLSQSSRSSSRYRRSMSGIPSLQETLKERQARFRDARESRKMKIDPSYKYIFEILSETLGLDLTTVEELILDCPSLEAFNVFFMKDGCKTLKFLYQEGDVPGLGSAYAYGLFTQTPALRVPRRQSIMGVDVLFTVLDASKGLLVGIRNMLANIFLPAILATNNWGALNQSKQGESEKHIFTETIN</sequence>
<comment type="caution">
    <text evidence="2">The sequence shown here is derived from an EMBL/GenBank/DDBJ whole genome shotgun (WGS) entry which is preliminary data.</text>
</comment>
<feature type="non-terminal residue" evidence="2">
    <location>
        <position position="332"/>
    </location>
</feature>